<dbReference type="InterPro" id="IPR013103">
    <property type="entry name" value="RVT_2"/>
</dbReference>
<dbReference type="EMBL" id="BKCJ010008907">
    <property type="protein sequence ID" value="GEU84502.1"/>
    <property type="molecule type" value="Genomic_DNA"/>
</dbReference>
<keyword evidence="1" id="KW-0175">Coiled coil</keyword>
<dbReference type="Pfam" id="PF07727">
    <property type="entry name" value="RVT_2"/>
    <property type="match status" value="1"/>
</dbReference>
<reference evidence="3" key="1">
    <citation type="journal article" date="2019" name="Sci. Rep.">
        <title>Draft genome of Tanacetum cinerariifolium, the natural source of mosquito coil.</title>
        <authorList>
            <person name="Yamashiro T."/>
            <person name="Shiraishi A."/>
            <person name="Satake H."/>
            <person name="Nakayama K."/>
        </authorList>
    </citation>
    <scope>NUCLEOTIDE SEQUENCE</scope>
</reference>
<comment type="caution">
    <text evidence="3">The sequence shown here is derived from an EMBL/GenBank/DDBJ whole genome shotgun (WGS) entry which is preliminary data.</text>
</comment>
<feature type="coiled-coil region" evidence="1">
    <location>
        <begin position="66"/>
        <end position="93"/>
    </location>
</feature>
<evidence type="ECO:0000256" key="1">
    <source>
        <dbReference type="SAM" id="Coils"/>
    </source>
</evidence>
<name>A0A6L2NHB8_TANCI</name>
<protein>
    <submittedName>
        <fullName evidence="3">Retrovirus-related Pol polyprotein from transposon TNT 1-94</fullName>
    </submittedName>
</protein>
<gene>
    <name evidence="3" type="ORF">Tci_056480</name>
</gene>
<proteinExistence type="predicted"/>
<evidence type="ECO:0000313" key="3">
    <source>
        <dbReference type="EMBL" id="GEU84502.1"/>
    </source>
</evidence>
<dbReference type="AlphaFoldDB" id="A0A6L2NHB8"/>
<evidence type="ECO:0000259" key="2">
    <source>
        <dbReference type="Pfam" id="PF07727"/>
    </source>
</evidence>
<feature type="domain" description="Reverse transcriptase Ty1/copia-type" evidence="2">
    <location>
        <begin position="386"/>
        <end position="459"/>
    </location>
</feature>
<sequence length="482" mass="54355">MKEFFEELKAEVNQNVVNRKCDEIERKNLLIANDNLVVDCLSKDVFYIVTNSELTISRFTEMHDAHTVVQARCLELEAELSKLNDKIQKDDHNELVKHFSILEESVATLREIVEEAKTKRPVDRYACLYTKHSQELLEYQAGTCPKVRFENDHFGSIMGYGDYVIGDSVISKVYYMEGLRHNLFSVGTMLIFSKAPMFLWAKAVATACYTQNQSLIHTRHNKTPYELAHGIELRGVAIHICTFLEGDQIDSGATYILFEQGGPKEDLCMIAFQPQGVSIWEGAESVHLQAEETKLKQVSPAIAVQDPIILAGSPSSTTIDQDEPSLSHSSLELQPPILHQGVATGSTIIEDNPFAHVDNDPFVNVFALEPSFEASSSRDLDKYGDVLKNKARLVAKGYRQEEGIDFEESFSPVASIEAIRIFIANADNKNITIYQMDVKTTFLNGQLKEEVYEQFEKGMVELYAVTKDYQLADIFTKALPRE</sequence>
<organism evidence="3">
    <name type="scientific">Tanacetum cinerariifolium</name>
    <name type="common">Dalmatian daisy</name>
    <name type="synonym">Chrysanthemum cinerariifolium</name>
    <dbReference type="NCBI Taxonomy" id="118510"/>
    <lineage>
        <taxon>Eukaryota</taxon>
        <taxon>Viridiplantae</taxon>
        <taxon>Streptophyta</taxon>
        <taxon>Embryophyta</taxon>
        <taxon>Tracheophyta</taxon>
        <taxon>Spermatophyta</taxon>
        <taxon>Magnoliopsida</taxon>
        <taxon>eudicotyledons</taxon>
        <taxon>Gunneridae</taxon>
        <taxon>Pentapetalae</taxon>
        <taxon>asterids</taxon>
        <taxon>campanulids</taxon>
        <taxon>Asterales</taxon>
        <taxon>Asteraceae</taxon>
        <taxon>Asteroideae</taxon>
        <taxon>Anthemideae</taxon>
        <taxon>Anthemidinae</taxon>
        <taxon>Tanacetum</taxon>
    </lineage>
</organism>
<accession>A0A6L2NHB8</accession>